<evidence type="ECO:0000313" key="8">
    <source>
        <dbReference type="Proteomes" id="UP000054260"/>
    </source>
</evidence>
<dbReference type="PANTHER" id="PTHR11839">
    <property type="entry name" value="UDP/ADP-SUGAR PYROPHOSPHATASE"/>
    <property type="match status" value="1"/>
</dbReference>
<proteinExistence type="inferred from homology"/>
<dbReference type="EMBL" id="LGGH01000124">
    <property type="protein sequence ID" value="KUK67152.1"/>
    <property type="molecule type" value="Genomic_DNA"/>
</dbReference>
<dbReference type="Gene3D" id="3.90.79.10">
    <property type="entry name" value="Nucleoside Triphosphate Pyrophosphohydrolase"/>
    <property type="match status" value="1"/>
</dbReference>
<evidence type="ECO:0000313" key="7">
    <source>
        <dbReference type="EMBL" id="KUK91462.1"/>
    </source>
</evidence>
<accession>A0A124G1S2</accession>
<dbReference type="InterPro" id="IPR020476">
    <property type="entry name" value="Nudix_hydrolase"/>
</dbReference>
<dbReference type="FunFam" id="3.90.79.10:FF:000024">
    <property type="entry name" value="ADP-ribose pyrophosphatase"/>
    <property type="match status" value="1"/>
</dbReference>
<reference evidence="5 10" key="3">
    <citation type="journal article" date="2018" name="Nat. Biotechnol.">
        <title>A standardized bacterial taxonomy based on genome phylogeny substantially revises the tree of life.</title>
        <authorList>
            <person name="Parks D.H."/>
            <person name="Chuvochina M."/>
            <person name="Waite D.W."/>
            <person name="Rinke C."/>
            <person name="Skarshewski A."/>
            <person name="Chaumeil P.A."/>
            <person name="Hugenholtz P."/>
        </authorList>
    </citation>
    <scope>NUCLEOTIDE SEQUENCE [LARGE SCALE GENOMIC DNA]</scope>
    <source>
        <strain evidence="5">UBA9905</strain>
    </source>
</reference>
<comment type="similarity">
    <text evidence="3">Belongs to the Nudix hydrolase family.</text>
</comment>
<protein>
    <submittedName>
        <fullName evidence="7">ADP-ribose pyrophosphatase</fullName>
    </submittedName>
</protein>
<dbReference type="InterPro" id="IPR000086">
    <property type="entry name" value="NUDIX_hydrolase_dom"/>
</dbReference>
<dbReference type="PATRIC" id="fig|1236046.5.peg.569"/>
<evidence type="ECO:0000259" key="4">
    <source>
        <dbReference type="PROSITE" id="PS51462"/>
    </source>
</evidence>
<sequence length="178" mass="19535">MELSIGKEEIFSGRVLKLEKHTVTLQDGSTASREVVRHSGAVAIVAVSGSKLLLVKQFRFPVQKSMLEIPAGKLDAGESPEECARRELLEETGYIPKDLRKLATIETSPGFSDEIIHIYFSEVERVQDPSPDVGEFVEPVLIDTKEAIEMITDGQITDSKTVSGILLAFLGKESDCDD</sequence>
<gene>
    <name evidence="5" type="ORF">DIT26_08000</name>
    <name evidence="6" type="ORF">XD86_0880</name>
    <name evidence="7" type="ORF">XE02_0020</name>
</gene>
<dbReference type="GO" id="GO:0016462">
    <property type="term" value="F:pyrophosphatase activity"/>
    <property type="evidence" value="ECO:0007669"/>
    <property type="project" value="UniProtKB-ARBA"/>
</dbReference>
<dbReference type="PANTHER" id="PTHR11839:SF18">
    <property type="entry name" value="NUDIX HYDROLASE DOMAIN-CONTAINING PROTEIN"/>
    <property type="match status" value="1"/>
</dbReference>
<dbReference type="Proteomes" id="UP000054260">
    <property type="component" value="Unassembled WGS sequence"/>
</dbReference>
<dbReference type="Proteomes" id="UP000055014">
    <property type="component" value="Unassembled WGS sequence"/>
</dbReference>
<dbReference type="CDD" id="cd03424">
    <property type="entry name" value="NUDIX_ADPRase_Nudt5_UGPPase_Nudt14"/>
    <property type="match status" value="1"/>
</dbReference>
<keyword evidence="2 3" id="KW-0378">Hydrolase</keyword>
<dbReference type="GO" id="GO:0019693">
    <property type="term" value="P:ribose phosphate metabolic process"/>
    <property type="evidence" value="ECO:0007669"/>
    <property type="project" value="TreeGrafter"/>
</dbReference>
<evidence type="ECO:0000256" key="2">
    <source>
        <dbReference type="ARBA" id="ARBA00022801"/>
    </source>
</evidence>
<dbReference type="GO" id="GO:0006753">
    <property type="term" value="P:nucleoside phosphate metabolic process"/>
    <property type="evidence" value="ECO:0007669"/>
    <property type="project" value="TreeGrafter"/>
</dbReference>
<dbReference type="EMBL" id="DQBS01000178">
    <property type="protein sequence ID" value="HCO70498.1"/>
    <property type="molecule type" value="Genomic_DNA"/>
</dbReference>
<dbReference type="Proteomes" id="UP000264215">
    <property type="component" value="Unassembled WGS sequence"/>
</dbReference>
<evidence type="ECO:0000313" key="10">
    <source>
        <dbReference type="Proteomes" id="UP000264215"/>
    </source>
</evidence>
<dbReference type="InterPro" id="IPR015797">
    <property type="entry name" value="NUDIX_hydrolase-like_dom_sf"/>
</dbReference>
<organism evidence="7 9">
    <name type="scientific">Mesotoga infera</name>
    <dbReference type="NCBI Taxonomy" id="1236046"/>
    <lineage>
        <taxon>Bacteria</taxon>
        <taxon>Thermotogati</taxon>
        <taxon>Thermotogota</taxon>
        <taxon>Thermotogae</taxon>
        <taxon>Kosmotogales</taxon>
        <taxon>Kosmotogaceae</taxon>
        <taxon>Mesotoga</taxon>
    </lineage>
</organism>
<evidence type="ECO:0000256" key="3">
    <source>
        <dbReference type="RuleBase" id="RU003476"/>
    </source>
</evidence>
<reference evidence="8 9" key="2">
    <citation type="journal article" date="2015" name="MBio">
        <title>Genome-Resolved Metagenomic Analysis Reveals Roles for Candidate Phyla and Other Microbial Community Members in Biogeochemical Transformations in Oil Reservoirs.</title>
        <authorList>
            <person name="Hu P."/>
            <person name="Tom L."/>
            <person name="Singh A."/>
            <person name="Thomas B.C."/>
            <person name="Baker B.J."/>
            <person name="Piceno Y.M."/>
            <person name="Andersen G.L."/>
            <person name="Banfield J.F."/>
        </authorList>
    </citation>
    <scope>NUCLEOTIDE SEQUENCE [LARGE SCALE GENOMIC DNA]</scope>
</reference>
<comment type="cofactor">
    <cofactor evidence="1">
        <name>Mg(2+)</name>
        <dbReference type="ChEBI" id="CHEBI:18420"/>
    </cofactor>
</comment>
<evidence type="ECO:0000313" key="5">
    <source>
        <dbReference type="EMBL" id="HCO70498.1"/>
    </source>
</evidence>
<dbReference type="PROSITE" id="PS51462">
    <property type="entry name" value="NUDIX"/>
    <property type="match status" value="1"/>
</dbReference>
<evidence type="ECO:0000256" key="1">
    <source>
        <dbReference type="ARBA" id="ARBA00001946"/>
    </source>
</evidence>
<dbReference type="GO" id="GO:0005829">
    <property type="term" value="C:cytosol"/>
    <property type="evidence" value="ECO:0007669"/>
    <property type="project" value="TreeGrafter"/>
</dbReference>
<comment type="caution">
    <text evidence="7">The sequence shown here is derived from an EMBL/GenBank/DDBJ whole genome shotgun (WGS) entry which is preliminary data.</text>
</comment>
<dbReference type="EMBL" id="LGGW01000001">
    <property type="protein sequence ID" value="KUK91462.1"/>
    <property type="molecule type" value="Genomic_DNA"/>
</dbReference>
<feature type="domain" description="Nudix hydrolase" evidence="4">
    <location>
        <begin position="36"/>
        <end position="164"/>
    </location>
</feature>
<dbReference type="PROSITE" id="PS00893">
    <property type="entry name" value="NUDIX_BOX"/>
    <property type="match status" value="1"/>
</dbReference>
<name>A0A124G1S2_9BACT</name>
<evidence type="ECO:0000313" key="9">
    <source>
        <dbReference type="Proteomes" id="UP000055014"/>
    </source>
</evidence>
<dbReference type="Pfam" id="PF00293">
    <property type="entry name" value="NUDIX"/>
    <property type="match status" value="1"/>
</dbReference>
<dbReference type="SUPFAM" id="SSF55811">
    <property type="entry name" value="Nudix"/>
    <property type="match status" value="1"/>
</dbReference>
<dbReference type="AlphaFoldDB" id="A0A124G1S2"/>
<dbReference type="InterPro" id="IPR020084">
    <property type="entry name" value="NUDIX_hydrolase_CS"/>
</dbReference>
<dbReference type="PRINTS" id="PR00502">
    <property type="entry name" value="NUDIXFAMILY"/>
</dbReference>
<reference evidence="7" key="1">
    <citation type="journal article" date="2015" name="MBio">
        <title>Genome-resolved metagenomic analysis reveals roles for candidate phyla and other microbial community members in biogeochemical transformations in oil reservoirs.</title>
        <authorList>
            <person name="Hu P."/>
            <person name="Tom L."/>
            <person name="Singh A."/>
            <person name="Thomas B.C."/>
            <person name="Baker B.J."/>
            <person name="Piceno Y.M."/>
            <person name="Andersen G.L."/>
            <person name="Banfield J.F."/>
        </authorList>
    </citation>
    <scope>NUCLEOTIDE SEQUENCE [LARGE SCALE GENOMIC DNA]</scope>
    <source>
        <strain evidence="6">46_47</strain>
        <strain evidence="7">46_70</strain>
    </source>
</reference>
<evidence type="ECO:0000313" key="6">
    <source>
        <dbReference type="EMBL" id="KUK67152.1"/>
    </source>
</evidence>